<dbReference type="InterPro" id="IPR018129">
    <property type="entry name" value="PEP_COase_Lys_AS"/>
</dbReference>
<evidence type="ECO:0000256" key="8">
    <source>
        <dbReference type="ARBA" id="ARBA00023300"/>
    </source>
</evidence>
<dbReference type="SUPFAM" id="SSF51621">
    <property type="entry name" value="Phosphoenolpyruvate/pyruvate domain"/>
    <property type="match status" value="1"/>
</dbReference>
<gene>
    <name evidence="10" type="primary">ppc</name>
    <name evidence="14" type="ORF">J421_4060</name>
</gene>
<dbReference type="GO" id="GO:0015977">
    <property type="term" value="P:carbon fixation"/>
    <property type="evidence" value="ECO:0007669"/>
    <property type="project" value="UniProtKB-UniRule"/>
</dbReference>
<protein>
    <recommendedName>
        <fullName evidence="5 10">Phosphoenolpyruvate carboxylase</fullName>
        <shortName evidence="10">PEPC</shortName>
        <shortName evidence="10">PEPCase</shortName>
        <ecNumber evidence="4 10">4.1.1.31</ecNumber>
    </recommendedName>
</protein>
<evidence type="ECO:0000256" key="10">
    <source>
        <dbReference type="HAMAP-Rule" id="MF_00595"/>
    </source>
</evidence>
<reference evidence="14 15" key="1">
    <citation type="journal article" date="2014" name="Genome Announc.">
        <title>Genome Sequence and Methylome of Soil Bacterium Gemmatirosa kalamazoonensis KBS708T, a Member of the Rarely Cultivated Gemmatimonadetes Phylum.</title>
        <authorList>
            <person name="Debruyn J.M."/>
            <person name="Radosevich M."/>
            <person name="Wommack K.E."/>
            <person name="Polson S.W."/>
            <person name="Hauser L.J."/>
            <person name="Fawaz M.N."/>
            <person name="Korlach J."/>
            <person name="Tsai Y.C."/>
        </authorList>
    </citation>
    <scope>NUCLEOTIDE SEQUENCE [LARGE SCALE GENOMIC DNA]</scope>
    <source>
        <strain evidence="14 15">KBS708</strain>
    </source>
</reference>
<dbReference type="GO" id="GO:0005829">
    <property type="term" value="C:cytosol"/>
    <property type="evidence" value="ECO:0007669"/>
    <property type="project" value="TreeGrafter"/>
</dbReference>
<feature type="region of interest" description="Disordered" evidence="13">
    <location>
        <begin position="1"/>
        <end position="22"/>
    </location>
</feature>
<comment type="function">
    <text evidence="2 10">Forms oxaloacetate, a four-carbon dicarboxylic acid source for the tricarboxylic acid cycle.</text>
</comment>
<dbReference type="InterPro" id="IPR022805">
    <property type="entry name" value="PEP_COase_bac/pln-type"/>
</dbReference>
<dbReference type="InterPro" id="IPR021135">
    <property type="entry name" value="PEP_COase"/>
</dbReference>
<dbReference type="STRING" id="861299.J421_4060"/>
<evidence type="ECO:0000313" key="15">
    <source>
        <dbReference type="Proteomes" id="UP000019151"/>
    </source>
</evidence>
<comment type="similarity">
    <text evidence="3 10">Belongs to the PEPCase type 1 family.</text>
</comment>
<name>W0RMA3_9BACT</name>
<feature type="active site" evidence="10 12">
    <location>
        <position position="594"/>
    </location>
</feature>
<comment type="subunit">
    <text evidence="10">Homotetramer.</text>
</comment>
<organism evidence="14 15">
    <name type="scientific">Gemmatirosa kalamazoonensis</name>
    <dbReference type="NCBI Taxonomy" id="861299"/>
    <lineage>
        <taxon>Bacteria</taxon>
        <taxon>Pseudomonadati</taxon>
        <taxon>Gemmatimonadota</taxon>
        <taxon>Gemmatimonadia</taxon>
        <taxon>Gemmatimonadales</taxon>
        <taxon>Gemmatimonadaceae</taxon>
        <taxon>Gemmatirosa</taxon>
    </lineage>
</organism>
<comment type="catalytic activity">
    <reaction evidence="9 10">
        <text>oxaloacetate + phosphate = phosphoenolpyruvate + hydrogencarbonate</text>
        <dbReference type="Rhea" id="RHEA:28370"/>
        <dbReference type="ChEBI" id="CHEBI:16452"/>
        <dbReference type="ChEBI" id="CHEBI:17544"/>
        <dbReference type="ChEBI" id="CHEBI:43474"/>
        <dbReference type="ChEBI" id="CHEBI:58702"/>
        <dbReference type="EC" id="4.1.1.31"/>
    </reaction>
</comment>
<accession>W0RMA3</accession>
<dbReference type="GO" id="GO:0006099">
    <property type="term" value="P:tricarboxylic acid cycle"/>
    <property type="evidence" value="ECO:0007669"/>
    <property type="project" value="InterPro"/>
</dbReference>
<dbReference type="PANTHER" id="PTHR30523">
    <property type="entry name" value="PHOSPHOENOLPYRUVATE CARBOXYLASE"/>
    <property type="match status" value="1"/>
</dbReference>
<evidence type="ECO:0000256" key="11">
    <source>
        <dbReference type="PROSITE-ProRule" id="PRU10111"/>
    </source>
</evidence>
<keyword evidence="14" id="KW-0670">Pyruvate</keyword>
<keyword evidence="7 10" id="KW-0456">Lyase</keyword>
<dbReference type="PROSITE" id="PS00781">
    <property type="entry name" value="PEPCASE_1"/>
    <property type="match status" value="1"/>
</dbReference>
<evidence type="ECO:0000256" key="9">
    <source>
        <dbReference type="ARBA" id="ARBA00048995"/>
    </source>
</evidence>
<dbReference type="KEGG" id="gba:J421_4060"/>
<evidence type="ECO:0000256" key="7">
    <source>
        <dbReference type="ARBA" id="ARBA00023239"/>
    </source>
</evidence>
<dbReference type="OrthoDB" id="9768133at2"/>
<dbReference type="PRINTS" id="PR00150">
    <property type="entry name" value="PEPCARBXLASE"/>
</dbReference>
<keyword evidence="6 10" id="KW-0460">Magnesium</keyword>
<dbReference type="HAMAP" id="MF_00595">
    <property type="entry name" value="PEPcase_type1"/>
    <property type="match status" value="1"/>
</dbReference>
<dbReference type="GO" id="GO:0008964">
    <property type="term" value="F:phosphoenolpyruvate carboxylase activity"/>
    <property type="evidence" value="ECO:0007669"/>
    <property type="project" value="UniProtKB-UniRule"/>
</dbReference>
<proteinExistence type="inferred from homology"/>
<dbReference type="PANTHER" id="PTHR30523:SF6">
    <property type="entry name" value="PHOSPHOENOLPYRUVATE CARBOXYLASE"/>
    <property type="match status" value="1"/>
</dbReference>
<evidence type="ECO:0000313" key="14">
    <source>
        <dbReference type="EMBL" id="AHG91597.1"/>
    </source>
</evidence>
<dbReference type="RefSeq" id="WP_025413041.1">
    <property type="nucleotide sequence ID" value="NZ_CP007128.1"/>
</dbReference>
<dbReference type="eggNOG" id="COG2352">
    <property type="taxonomic scope" value="Bacteria"/>
</dbReference>
<dbReference type="EC" id="4.1.1.31" evidence="4 10"/>
<dbReference type="Proteomes" id="UP000019151">
    <property type="component" value="Chromosome"/>
</dbReference>
<evidence type="ECO:0000256" key="1">
    <source>
        <dbReference type="ARBA" id="ARBA00001946"/>
    </source>
</evidence>
<feature type="active site" evidence="10 11">
    <location>
        <position position="161"/>
    </location>
</feature>
<keyword evidence="8 10" id="KW-0120">Carbon dioxide fixation</keyword>
<dbReference type="GO" id="GO:0000287">
    <property type="term" value="F:magnesium ion binding"/>
    <property type="evidence" value="ECO:0007669"/>
    <property type="project" value="UniProtKB-UniRule"/>
</dbReference>
<dbReference type="PATRIC" id="fig|861299.3.peg.4117"/>
<dbReference type="PROSITE" id="PS00393">
    <property type="entry name" value="PEPCASE_2"/>
    <property type="match status" value="1"/>
</dbReference>
<evidence type="ECO:0000256" key="13">
    <source>
        <dbReference type="SAM" id="MobiDB-lite"/>
    </source>
</evidence>
<dbReference type="InParanoid" id="W0RMA3"/>
<keyword evidence="15" id="KW-1185">Reference proteome</keyword>
<evidence type="ECO:0000256" key="5">
    <source>
        <dbReference type="ARBA" id="ARBA00022419"/>
    </source>
</evidence>
<dbReference type="Gene3D" id="1.20.1440.90">
    <property type="entry name" value="Phosphoenolpyruvate/pyruvate domain"/>
    <property type="match status" value="1"/>
</dbReference>
<dbReference type="AlphaFoldDB" id="W0RMA3"/>
<dbReference type="GO" id="GO:0006107">
    <property type="term" value="P:oxaloacetate metabolic process"/>
    <property type="evidence" value="ECO:0007669"/>
    <property type="project" value="UniProtKB-UniRule"/>
</dbReference>
<evidence type="ECO:0000256" key="12">
    <source>
        <dbReference type="PROSITE-ProRule" id="PRU10112"/>
    </source>
</evidence>
<dbReference type="InterPro" id="IPR033129">
    <property type="entry name" value="PEPCASE_His_AS"/>
</dbReference>
<comment type="cofactor">
    <cofactor evidence="1 10">
        <name>Mg(2+)</name>
        <dbReference type="ChEBI" id="CHEBI:18420"/>
    </cofactor>
</comment>
<dbReference type="HOGENOM" id="CLU_006557_2_0_0"/>
<evidence type="ECO:0000256" key="6">
    <source>
        <dbReference type="ARBA" id="ARBA00022842"/>
    </source>
</evidence>
<dbReference type="Pfam" id="PF00311">
    <property type="entry name" value="PEPcase"/>
    <property type="match status" value="1"/>
</dbReference>
<sequence>MPTTESTPAPAPEPTPRPEDLPLHEDVRRLAATLGRVIHRIEGEEAFRTVEDLRRACRARRRGDAGALDLDALLDHVDALPLALCALSARAFTLFFLLINTAEQVHRVRRRATYAQHEGGDAPQVASARWTMRRLRESGRNAAEVARAVERLDVRPVLTAHPTESTRRTLLGLQARVADLLLRRADASDSERRAIDDALEGEVELLWLTAEVRHDRPSVLDEVSTVLWYLETRLLDASARTQDALVRAYEAEFGAASDAVRLAVPLRIGNWVGGDRDGNPFVTPEVTVAAARRASHVILGRYRDVVDGLIERLSLAAHIAPPPAALLETLESDRAVLPEVWEANRRRNADEPLRLKLTFMAARLDATRRRVASRDAGRPAHEPAAYDDVAAFERDLQLVRGYLLDAGAAEACRTAFDPLLARVRAYGFHGFRMDVRDHADVHAAALDDLAAQVGLGTLDADAMRRELLGRRPLVGPHVPLADATRRVLDTFRAVRVVQDESGEPAASTYIVSMATCAEDLLRVLVLAREAGLVDLAADPPVSRIDTVPLFETLDDLERAPDVLRALFADEVYARQLAARGRRQQVMIGYSDSGKDAGMLASSWALYRAQEMLSAVCREHGIDLRLFHGRGGSVGRGGGSPVYRALAALPPGTNEGLIKITEQGEIISQQFGLAPIAERTFEVTLSGTLLHAFTDWRDRVDPAEVARFRETMDALAARSLDLYRDLVHHGDALFALFLTATPVTELAAARFGSRPAYRPGAKPGIEGIRAIPWQFGWTQIRLMLPGWLGVGSALAELAAKPGGLDVLRRMAEAWPFFDDLLAKIEMVCAKADLEIARAYVERLGGDVQLLAELDAEYARTVDALLRIRGTGHLVNDSDVLRAAITLRNPYVDALSLLQITLLRRKRAAAEGSDERARAEEAVAATLSGIAQGLRNTG</sequence>
<dbReference type="NCBIfam" id="NF000584">
    <property type="entry name" value="PRK00009.1"/>
    <property type="match status" value="1"/>
</dbReference>
<dbReference type="InterPro" id="IPR015813">
    <property type="entry name" value="Pyrv/PenolPyrv_kinase-like_dom"/>
</dbReference>
<evidence type="ECO:0000256" key="4">
    <source>
        <dbReference type="ARBA" id="ARBA00012305"/>
    </source>
</evidence>
<evidence type="ECO:0000256" key="2">
    <source>
        <dbReference type="ARBA" id="ARBA00003670"/>
    </source>
</evidence>
<dbReference type="EMBL" id="CP007128">
    <property type="protein sequence ID" value="AHG91597.1"/>
    <property type="molecule type" value="Genomic_DNA"/>
</dbReference>
<evidence type="ECO:0000256" key="3">
    <source>
        <dbReference type="ARBA" id="ARBA00008346"/>
    </source>
</evidence>